<dbReference type="SUPFAM" id="SSF53335">
    <property type="entry name" value="S-adenosyl-L-methionine-dependent methyltransferases"/>
    <property type="match status" value="1"/>
</dbReference>
<dbReference type="Pfam" id="PF13578">
    <property type="entry name" value="Methyltransf_24"/>
    <property type="match status" value="1"/>
</dbReference>
<keyword evidence="1" id="KW-0489">Methyltransferase</keyword>
<comment type="caution">
    <text evidence="1">The sequence shown here is derived from an EMBL/GenBank/DDBJ whole genome shotgun (WGS) entry which is preliminary data.</text>
</comment>
<proteinExistence type="predicted"/>
<keyword evidence="1" id="KW-0808">Transferase</keyword>
<dbReference type="GO" id="GO:0032259">
    <property type="term" value="P:methylation"/>
    <property type="evidence" value="ECO:0007669"/>
    <property type="project" value="UniProtKB-KW"/>
</dbReference>
<dbReference type="Proteomes" id="UP001597151">
    <property type="component" value="Unassembled WGS sequence"/>
</dbReference>
<gene>
    <name evidence="1" type="ORF">ACFQ3C_14965</name>
</gene>
<dbReference type="InterPro" id="IPR029063">
    <property type="entry name" value="SAM-dependent_MTases_sf"/>
</dbReference>
<dbReference type="GO" id="GO:0008168">
    <property type="term" value="F:methyltransferase activity"/>
    <property type="evidence" value="ECO:0007669"/>
    <property type="project" value="UniProtKB-KW"/>
</dbReference>
<reference evidence="2" key="1">
    <citation type="journal article" date="2019" name="Int. J. Syst. Evol. Microbiol.">
        <title>The Global Catalogue of Microorganisms (GCM) 10K type strain sequencing project: providing services to taxonomists for standard genome sequencing and annotation.</title>
        <authorList>
            <consortium name="The Broad Institute Genomics Platform"/>
            <consortium name="The Broad Institute Genome Sequencing Center for Infectious Disease"/>
            <person name="Wu L."/>
            <person name="Ma J."/>
        </authorList>
    </citation>
    <scope>NUCLEOTIDE SEQUENCE [LARGE SCALE GENOMIC DNA]</scope>
    <source>
        <strain evidence="2">CCUG 55328</strain>
    </source>
</reference>
<dbReference type="PANTHER" id="PTHR40036">
    <property type="entry name" value="MACROCIN O-METHYLTRANSFERASE"/>
    <property type="match status" value="1"/>
</dbReference>
<dbReference type="Gene3D" id="3.40.50.150">
    <property type="entry name" value="Vaccinia Virus protein VP39"/>
    <property type="match status" value="1"/>
</dbReference>
<dbReference type="EMBL" id="JBHTKR010000006">
    <property type="protein sequence ID" value="MFD1195972.1"/>
    <property type="molecule type" value="Genomic_DNA"/>
</dbReference>
<dbReference type="InterPro" id="IPR008884">
    <property type="entry name" value="TylF_MeTrfase"/>
</dbReference>
<protein>
    <submittedName>
        <fullName evidence="1">Class I SAM-dependent methyltransferase</fullName>
        <ecNumber evidence="1">2.1.1.-</ecNumber>
    </submittedName>
</protein>
<organism evidence="1 2">
    <name type="scientific">Seohaeicola saemankumensis</name>
    <dbReference type="NCBI Taxonomy" id="481181"/>
    <lineage>
        <taxon>Bacteria</taxon>
        <taxon>Pseudomonadati</taxon>
        <taxon>Pseudomonadota</taxon>
        <taxon>Alphaproteobacteria</taxon>
        <taxon>Rhodobacterales</taxon>
        <taxon>Roseobacteraceae</taxon>
        <taxon>Seohaeicola</taxon>
    </lineage>
</organism>
<accession>A0ABW3TIX2</accession>
<name>A0ABW3TIX2_9RHOB</name>
<keyword evidence="2" id="KW-1185">Reference proteome</keyword>
<dbReference type="EC" id="2.1.1.-" evidence="1"/>
<evidence type="ECO:0000313" key="2">
    <source>
        <dbReference type="Proteomes" id="UP001597151"/>
    </source>
</evidence>
<dbReference type="RefSeq" id="WP_380793450.1">
    <property type="nucleotide sequence ID" value="NZ_JBHTKR010000006.1"/>
</dbReference>
<dbReference type="PANTHER" id="PTHR40036:SF1">
    <property type="entry name" value="MACROCIN O-METHYLTRANSFERASE"/>
    <property type="match status" value="1"/>
</dbReference>
<evidence type="ECO:0000313" key="1">
    <source>
        <dbReference type="EMBL" id="MFD1195972.1"/>
    </source>
</evidence>
<sequence length="224" mass="25587">MDSRRLINNLKRVLSPYRLSVYKLLKERSVAESATYAEQHLGTSMIFAKDVELWNYAASTAKVEGGSILEFGVFKGRSINHFAEVFKDQTLHGFDSFEGLAEDWTGYHLPKGTFNLDGKLPQVKENVTLHKGWFDKTLPAFLKGKPANIRLCHIDCDTYESSLYVLQNVAPLLVTGSVVVFDEYYGYPNWRFGEYRAWQEVCADKGLKYKYIAFSEMQVAVEIL</sequence>